<sequence>MIYFVSSTIERDANHRLWFTSIPQALSDNSASKAYIHPHDLSEQLSKSNESSAKIIVMYKDMVALQCLISLFLQKQKRLIIGVIASDIYDLSIYQKWLAYASFFIAPSPEHAAILQSFSTKDIYVVEETIDPVIDQIKPCLQNKFDGWLSWIGYPESFNKGMTHLMPVIQSCVEQNYIKGLKIITTGINQKLPEWIKYTPYKTNDVASLLSESSLGILSHFQYDLHINSQIKTDNKALLFLALGIVPIVSNTPSYSRLYKTLGLDRFLFNGPKDLFHLIARISSAPVRLETNERHAIANLLDSRSPQSTAKKIENIFSLY</sequence>
<reference evidence="1" key="1">
    <citation type="submission" date="2024-01" db="EMBL/GenBank/DDBJ databases">
        <title>Synechococcus elongatus PCC 11802, a close yet different native of Synechococcus elongatus PCC 11801.</title>
        <authorList>
            <person name="Jaiswal D."/>
            <person name="Sengupta A."/>
            <person name="Sengupta S."/>
            <person name="Pakrasi H.B."/>
            <person name="Wangikar P."/>
        </authorList>
    </citation>
    <scope>NUCLEOTIDE SEQUENCE</scope>
    <source>
        <strain evidence="1">PCC 11802</strain>
    </source>
</reference>
<accession>A0AAT9JQE8</accession>
<protein>
    <recommendedName>
        <fullName evidence="2">Glycosyltransferase family 1 protein</fullName>
    </recommendedName>
</protein>
<proteinExistence type="predicted"/>
<evidence type="ECO:0008006" key="2">
    <source>
        <dbReference type="Google" id="ProtNLM"/>
    </source>
</evidence>
<dbReference type="EMBL" id="CP034671">
    <property type="protein sequence ID" value="QFZ91510.2"/>
    <property type="molecule type" value="Genomic_DNA"/>
</dbReference>
<dbReference type="AlphaFoldDB" id="A0AAT9JQE8"/>
<gene>
    <name evidence="1" type="ORF">EKO22_03140</name>
</gene>
<dbReference type="RefSeq" id="WP_208677718.1">
    <property type="nucleotide sequence ID" value="NZ_CP034671.2"/>
</dbReference>
<name>A0AAT9JQE8_SYNEL</name>
<organism evidence="1">
    <name type="scientific">Synechococcus elongatus PCC 11802</name>
    <dbReference type="NCBI Taxonomy" id="2283154"/>
    <lineage>
        <taxon>Bacteria</taxon>
        <taxon>Bacillati</taxon>
        <taxon>Cyanobacteriota</taxon>
        <taxon>Cyanophyceae</taxon>
        <taxon>Synechococcales</taxon>
        <taxon>Synechococcaceae</taxon>
        <taxon>Synechococcus</taxon>
    </lineage>
</organism>
<evidence type="ECO:0000313" key="1">
    <source>
        <dbReference type="EMBL" id="QFZ91510.2"/>
    </source>
</evidence>